<dbReference type="AlphaFoldDB" id="A0A919NCQ3"/>
<evidence type="ECO:0000313" key="1">
    <source>
        <dbReference type="EMBL" id="GIF08711.1"/>
    </source>
</evidence>
<dbReference type="EMBL" id="BOMW01000066">
    <property type="protein sequence ID" value="GIF08711.1"/>
    <property type="molecule type" value="Genomic_DNA"/>
</dbReference>
<comment type="caution">
    <text evidence="1">The sequence shown here is derived from an EMBL/GenBank/DDBJ whole genome shotgun (WGS) entry which is preliminary data.</text>
</comment>
<name>A0A919NCQ3_9ACTN</name>
<reference evidence="1" key="1">
    <citation type="submission" date="2021-01" db="EMBL/GenBank/DDBJ databases">
        <title>Whole genome shotgun sequence of Actinoplanes siamensis NBRC 109076.</title>
        <authorList>
            <person name="Komaki H."/>
            <person name="Tamura T."/>
        </authorList>
    </citation>
    <scope>NUCLEOTIDE SEQUENCE</scope>
    <source>
        <strain evidence="1">NBRC 109076</strain>
    </source>
</reference>
<organism evidence="1 2">
    <name type="scientific">Actinoplanes siamensis</name>
    <dbReference type="NCBI Taxonomy" id="1223317"/>
    <lineage>
        <taxon>Bacteria</taxon>
        <taxon>Bacillati</taxon>
        <taxon>Actinomycetota</taxon>
        <taxon>Actinomycetes</taxon>
        <taxon>Micromonosporales</taxon>
        <taxon>Micromonosporaceae</taxon>
        <taxon>Actinoplanes</taxon>
    </lineage>
</organism>
<gene>
    <name evidence="1" type="ORF">Asi03nite_62490</name>
</gene>
<keyword evidence="2" id="KW-1185">Reference proteome</keyword>
<proteinExistence type="predicted"/>
<accession>A0A919NCQ3</accession>
<protein>
    <submittedName>
        <fullName evidence="1">Uncharacterized protein</fullName>
    </submittedName>
</protein>
<evidence type="ECO:0000313" key="2">
    <source>
        <dbReference type="Proteomes" id="UP000629619"/>
    </source>
</evidence>
<dbReference type="Proteomes" id="UP000629619">
    <property type="component" value="Unassembled WGS sequence"/>
</dbReference>
<sequence>MPEYQHPTYQMHELVSDLDCLARAQRALETAETDLIDAYERADLLTPAEEVAHAAARAEVGRGWAELARAIQGVRR</sequence>